<name>A0ACD3RAY4_LARCR</name>
<comment type="caution">
    <text evidence="1">The sequence shown here is derived from an EMBL/GenBank/DDBJ whole genome shotgun (WGS) entry which is preliminary data.</text>
</comment>
<evidence type="ECO:0000313" key="2">
    <source>
        <dbReference type="Proteomes" id="UP000793456"/>
    </source>
</evidence>
<protein>
    <submittedName>
        <fullName evidence="1">Uncharacterized protein</fullName>
    </submittedName>
</protein>
<proteinExistence type="predicted"/>
<gene>
    <name evidence="1" type="ORF">E3U43_013419</name>
</gene>
<evidence type="ECO:0000313" key="1">
    <source>
        <dbReference type="EMBL" id="TMS16126.1"/>
    </source>
</evidence>
<sequence>MAIIVLVTTATISDVLFKEMDLYDTEVILCSAVSVCQCFAVLEDGALAHNLQEQEIEQYYSTNIQKNQLVQNDIRVAKQLQDEEEEQRAEQSALLRQASRQLWKSSSSCAEEAQRREQDDEEIAKRLQEEEQQRMRRRSREHEGQSEGMSPRPEAGEESLDLLELQQVLQDEELARKLQEEEEKLLRRNSQPSPRSSYPEGDFRVAQVAQDEVPRERLDSEGLPSPTEDCSPENQPPSPTSTIPQAQQIRNIAEELDPTFQARRQGTDSLRVGQTGTINGTNITQNDTVKTMAGDTNILFLSNVAPTCQSLPVPQSGLHDFLEEPTFIPPTKRQTDKPGRTKPKEKKENCKQQ</sequence>
<reference evidence="1" key="1">
    <citation type="submission" date="2018-11" db="EMBL/GenBank/DDBJ databases">
        <title>The sequence and de novo assembly of Larimichthys crocea genome using PacBio and Hi-C technologies.</title>
        <authorList>
            <person name="Xu P."/>
            <person name="Chen B."/>
            <person name="Zhou Z."/>
            <person name="Ke Q."/>
            <person name="Wu Y."/>
            <person name="Bai H."/>
            <person name="Pu F."/>
        </authorList>
    </citation>
    <scope>NUCLEOTIDE SEQUENCE</scope>
    <source>
        <tissue evidence="1">Muscle</tissue>
    </source>
</reference>
<organism evidence="1 2">
    <name type="scientific">Larimichthys crocea</name>
    <name type="common">Large yellow croaker</name>
    <name type="synonym">Pseudosciaena crocea</name>
    <dbReference type="NCBI Taxonomy" id="215358"/>
    <lineage>
        <taxon>Eukaryota</taxon>
        <taxon>Metazoa</taxon>
        <taxon>Chordata</taxon>
        <taxon>Craniata</taxon>
        <taxon>Vertebrata</taxon>
        <taxon>Euteleostomi</taxon>
        <taxon>Actinopterygii</taxon>
        <taxon>Neopterygii</taxon>
        <taxon>Teleostei</taxon>
        <taxon>Neoteleostei</taxon>
        <taxon>Acanthomorphata</taxon>
        <taxon>Eupercaria</taxon>
        <taxon>Sciaenidae</taxon>
        <taxon>Larimichthys</taxon>
    </lineage>
</organism>
<keyword evidence="2" id="KW-1185">Reference proteome</keyword>
<dbReference type="Proteomes" id="UP000793456">
    <property type="component" value="Chromosome VIII"/>
</dbReference>
<dbReference type="EMBL" id="CM011681">
    <property type="protein sequence ID" value="TMS16126.1"/>
    <property type="molecule type" value="Genomic_DNA"/>
</dbReference>
<accession>A0ACD3RAY4</accession>